<comment type="caution">
    <text evidence="3">The sequence shown here is derived from an EMBL/GenBank/DDBJ whole genome shotgun (WGS) entry which is preliminary data.</text>
</comment>
<dbReference type="EMBL" id="ALBS01000099">
    <property type="protein sequence ID" value="EJT50536.1"/>
    <property type="molecule type" value="Genomic_DNA"/>
</dbReference>
<evidence type="ECO:0000313" key="3">
    <source>
        <dbReference type="EMBL" id="EJT50536.1"/>
    </source>
</evidence>
<dbReference type="SUPFAM" id="SSF56801">
    <property type="entry name" value="Acetyl-CoA synthetase-like"/>
    <property type="match status" value="1"/>
</dbReference>
<organism evidence="3 4">
    <name type="scientific">Trichosporon asahii var. asahii (strain ATCC 90039 / CBS 2479 / JCM 2466 / KCTC 7840 / NBRC 103889/ NCYC 2677 / UAMH 7654)</name>
    <name type="common">Yeast</name>
    <dbReference type="NCBI Taxonomy" id="1186058"/>
    <lineage>
        <taxon>Eukaryota</taxon>
        <taxon>Fungi</taxon>
        <taxon>Dikarya</taxon>
        <taxon>Basidiomycota</taxon>
        <taxon>Agaricomycotina</taxon>
        <taxon>Tremellomycetes</taxon>
        <taxon>Trichosporonales</taxon>
        <taxon>Trichosporonaceae</taxon>
        <taxon>Trichosporon</taxon>
    </lineage>
</organism>
<dbReference type="InterPro" id="IPR042099">
    <property type="entry name" value="ANL_N_sf"/>
</dbReference>
<dbReference type="GO" id="GO:0006631">
    <property type="term" value="P:fatty acid metabolic process"/>
    <property type="evidence" value="ECO:0007669"/>
    <property type="project" value="TreeGrafter"/>
</dbReference>
<feature type="region of interest" description="Disordered" evidence="1">
    <location>
        <begin position="573"/>
        <end position="597"/>
    </location>
</feature>
<evidence type="ECO:0000256" key="1">
    <source>
        <dbReference type="SAM" id="MobiDB-lite"/>
    </source>
</evidence>
<keyword evidence="3" id="KW-0436">Ligase</keyword>
<reference evidence="3 4" key="1">
    <citation type="journal article" date="2012" name="Eukaryot. Cell">
        <title>Draft genome sequence of CBS 2479, the standard type strain of Trichosporon asahii.</title>
        <authorList>
            <person name="Yang R.Y."/>
            <person name="Li H.T."/>
            <person name="Zhu H."/>
            <person name="Zhou G.P."/>
            <person name="Wang M."/>
            <person name="Wang L."/>
        </authorList>
    </citation>
    <scope>NUCLEOTIDE SEQUENCE [LARGE SCALE GENOMIC DNA]</scope>
    <source>
        <strain evidence="4">ATCC 90039 / CBS 2479 / JCM 2466 / KCTC 7840 / NCYC 2677 / UAMH 7654</strain>
    </source>
</reference>
<dbReference type="PANTHER" id="PTHR43201">
    <property type="entry name" value="ACYL-COA SYNTHETASE"/>
    <property type="match status" value="1"/>
</dbReference>
<proteinExistence type="predicted"/>
<dbReference type="Proteomes" id="UP000002748">
    <property type="component" value="Unassembled WGS sequence"/>
</dbReference>
<evidence type="ECO:0000313" key="4">
    <source>
        <dbReference type="Proteomes" id="UP000002748"/>
    </source>
</evidence>
<dbReference type="PANTHER" id="PTHR43201:SF32">
    <property type="entry name" value="2-SUCCINYLBENZOATE--COA LIGASE, CHLOROPLASTIC_PEROXISOMAL"/>
    <property type="match status" value="1"/>
</dbReference>
<dbReference type="GeneID" id="25983671"/>
<dbReference type="HOGENOM" id="CLU_000022_59_0_1"/>
<dbReference type="VEuPathDB" id="FungiDB:A1Q1_00157"/>
<dbReference type="AlphaFoldDB" id="J5TEL4"/>
<dbReference type="InterPro" id="IPR020845">
    <property type="entry name" value="AMP-binding_CS"/>
</dbReference>
<evidence type="ECO:0000259" key="2">
    <source>
        <dbReference type="Pfam" id="PF00501"/>
    </source>
</evidence>
<dbReference type="Gene3D" id="3.40.50.12780">
    <property type="entry name" value="N-terminal domain of ligase-like"/>
    <property type="match status" value="1"/>
</dbReference>
<name>J5TEL4_TRIAS</name>
<feature type="compositionally biased region" description="Basic and acidic residues" evidence="1">
    <location>
        <begin position="580"/>
        <end position="597"/>
    </location>
</feature>
<dbReference type="GO" id="GO:0031956">
    <property type="term" value="F:medium-chain fatty acid-CoA ligase activity"/>
    <property type="evidence" value="ECO:0007669"/>
    <property type="project" value="TreeGrafter"/>
</dbReference>
<dbReference type="KEGG" id="tasa:A1Q1_00157"/>
<gene>
    <name evidence="3" type="ORF">A1Q1_00157</name>
</gene>
<dbReference type="Pfam" id="PF00501">
    <property type="entry name" value="AMP-binding"/>
    <property type="match status" value="1"/>
</dbReference>
<dbReference type="PROSITE" id="PS00455">
    <property type="entry name" value="AMP_BINDING"/>
    <property type="match status" value="1"/>
</dbReference>
<feature type="domain" description="AMP-dependent synthetase/ligase" evidence="2">
    <location>
        <begin position="62"/>
        <end position="452"/>
    </location>
</feature>
<dbReference type="Gene3D" id="3.30.300.30">
    <property type="match status" value="1"/>
</dbReference>
<dbReference type="RefSeq" id="XP_014181960.1">
    <property type="nucleotide sequence ID" value="XM_014326485.1"/>
</dbReference>
<sequence length="597" mass="64589">MNTTSTKWVPSLTNDEYGMFPVEEMVLAGRRQKVYKNVSPPTSTADNQLPKTFRHLLREGTRKFADRVVVSSPIPLPADFYAREELTFQQVYDRALALAGILRERGVKVGDKVALGGNNSADWVIAFVALQLLGVNGVLLNATLTPEAQVHCLALTGPKFVLVEEAMAGEIGPLADELKSKGVGPIWCWSSVKHLPAAAQAGVQEISSLKPAAAQTVRDIDAGTSLEGLEADSDAFIAFTSGTTSMPKGVLLSHRAALHMLQTSPLIMARALLRNGRTLDEVMELMNTPPPQQPCHLMATPLFHVTALCGGFIAQYASGIKSVFMRRWSVPEAVKLIVANNVQFLGGVPAVVQSVLQSPDLPKDWVFNRFSYGGAPPPTRLAGDLVKRWPGAMPAMHVGFCGPDYVSKPEAVGPPMPINEIRIVDPETRAVLPTRGFGIIEARGSNMMKGYYNNPKANIETINEDGWLDTGDMGFIDEDGDLWIPKDMIIRGGENIASAEVEYVVSQDERMACVAAVAVPDDVLGELVGIAVELAPGQVVSPQEIIDFADARLRYPARPVICVVFDELRKFTGASPTDPSTRRDEQGAQERGQEGSP</sequence>
<protein>
    <submittedName>
        <fullName evidence="3">Long-chain-fatty-acid--CoA ligase</fullName>
    </submittedName>
</protein>
<accession>J5TEL4</accession>
<dbReference type="InterPro" id="IPR045851">
    <property type="entry name" value="AMP-bd_C_sf"/>
</dbReference>
<dbReference type="OrthoDB" id="10253115at2759"/>
<dbReference type="InterPro" id="IPR000873">
    <property type="entry name" value="AMP-dep_synth/lig_dom"/>
</dbReference>